<name>A0A433DGE7_9FUNG</name>
<feature type="region of interest" description="Disordered" evidence="1">
    <location>
        <begin position="150"/>
        <end position="170"/>
    </location>
</feature>
<evidence type="ECO:0000256" key="1">
    <source>
        <dbReference type="SAM" id="MobiDB-lite"/>
    </source>
</evidence>
<feature type="compositionally biased region" description="Polar residues" evidence="1">
    <location>
        <begin position="150"/>
        <end position="163"/>
    </location>
</feature>
<reference evidence="2 3" key="1">
    <citation type="journal article" date="2018" name="New Phytol.">
        <title>Phylogenomics of Endogonaceae and evolution of mycorrhizas within Mucoromycota.</title>
        <authorList>
            <person name="Chang Y."/>
            <person name="Desiro A."/>
            <person name="Na H."/>
            <person name="Sandor L."/>
            <person name="Lipzen A."/>
            <person name="Clum A."/>
            <person name="Barry K."/>
            <person name="Grigoriev I.V."/>
            <person name="Martin F.M."/>
            <person name="Stajich J.E."/>
            <person name="Smith M.E."/>
            <person name="Bonito G."/>
            <person name="Spatafora J.W."/>
        </authorList>
    </citation>
    <scope>NUCLEOTIDE SEQUENCE [LARGE SCALE GENOMIC DNA]</scope>
    <source>
        <strain evidence="2 3">GMNB39</strain>
    </source>
</reference>
<evidence type="ECO:0000313" key="3">
    <source>
        <dbReference type="Proteomes" id="UP000268093"/>
    </source>
</evidence>
<gene>
    <name evidence="2" type="ORF">BC936DRAFT_140974</name>
</gene>
<proteinExistence type="predicted"/>
<comment type="caution">
    <text evidence="2">The sequence shown here is derived from an EMBL/GenBank/DDBJ whole genome shotgun (WGS) entry which is preliminary data.</text>
</comment>
<protein>
    <submittedName>
        <fullName evidence="2">Uncharacterized protein</fullName>
    </submittedName>
</protein>
<dbReference type="Proteomes" id="UP000268093">
    <property type="component" value="Unassembled WGS sequence"/>
</dbReference>
<dbReference type="OrthoDB" id="2345088at2759"/>
<keyword evidence="3" id="KW-1185">Reference proteome</keyword>
<organism evidence="2 3">
    <name type="scientific">Jimgerdemannia flammicorona</name>
    <dbReference type="NCBI Taxonomy" id="994334"/>
    <lineage>
        <taxon>Eukaryota</taxon>
        <taxon>Fungi</taxon>
        <taxon>Fungi incertae sedis</taxon>
        <taxon>Mucoromycota</taxon>
        <taxon>Mucoromycotina</taxon>
        <taxon>Endogonomycetes</taxon>
        <taxon>Endogonales</taxon>
        <taxon>Endogonaceae</taxon>
        <taxon>Jimgerdemannia</taxon>
    </lineage>
</organism>
<feature type="compositionally biased region" description="Polar residues" evidence="1">
    <location>
        <begin position="237"/>
        <end position="249"/>
    </location>
</feature>
<dbReference type="EMBL" id="RBNI01001842">
    <property type="protein sequence ID" value="RUP49920.1"/>
    <property type="molecule type" value="Genomic_DNA"/>
</dbReference>
<feature type="region of interest" description="Disordered" evidence="1">
    <location>
        <begin position="213"/>
        <end position="251"/>
    </location>
</feature>
<accession>A0A433DGE7</accession>
<sequence length="615" mass="69974">MYNHRMDISSGLTSYFNDTNYEKWSCMDCLEYLKEVCAHLTSGDRDEIFQNYKAHLRSMNSRSSMLQRARNKANRLAEGAAQTFQRQEVCLFFEKLDTDVVAHAKTGIYKSKLKIHVCDDKVVTLESASTAAYGDDGAGEVNARSKRTFTGSAADSGCTTPPRQITRRYDDRERNVDEDLAEPNVINFEETIVAAQVEHGLENGCSRFQVNCEAKGHKRKRRDDTIPDDTDADKASFSGQDQTLQSNQRMGHDEIGYSLRNRKSVDYSEQYASNVVNINSEREDNEDGDHVEDAVIDPLSHPNKGDGDEIVDILNNMAEYSEAAKEICVVHTKHHPSDEVIDLRSKSPFLMQLPMPLVTSYLSEIDKTTEALIPENIHDFLTTFFSQDLTGLEWQNKIDDLQAPDKNDMIMVGVIRILRRTLPQFIKAFALGAFNPLVKITTIEKPHLNAFVHPCLEAALWHIAQVHYEFGEIPSRNHINRDCADGVGFMTSADKFQLVYVEGSRPAAKDDKEAADAKKITKNLKNIFTSIVKETINNRRRIPSGMAVFGGQSFRLRLHLYYLDYCGKFRLNEVDNANIPRDFSEMPDFVWYYECVLKWAVRINALFRAMELNSH</sequence>
<dbReference type="AlphaFoldDB" id="A0A433DGE7"/>
<evidence type="ECO:0000313" key="2">
    <source>
        <dbReference type="EMBL" id="RUP49920.1"/>
    </source>
</evidence>